<keyword evidence="2" id="KW-0012">Acyltransferase</keyword>
<reference evidence="4" key="1">
    <citation type="submission" date="2023-04" db="EMBL/GenBank/DDBJ databases">
        <title>Sphingomonas sp. MAHUQ-71 isolated from rice field.</title>
        <authorList>
            <person name="Huq M.A."/>
        </authorList>
    </citation>
    <scope>NUCLEOTIDE SEQUENCE</scope>
    <source>
        <strain evidence="4">MAHUQ-71</strain>
    </source>
</reference>
<accession>A0ABT6MZV8</accession>
<dbReference type="CDD" id="cd04301">
    <property type="entry name" value="NAT_SF"/>
    <property type="match status" value="1"/>
</dbReference>
<name>A0ABT6MZV8_9SPHN</name>
<evidence type="ECO:0000259" key="3">
    <source>
        <dbReference type="PROSITE" id="PS51186"/>
    </source>
</evidence>
<dbReference type="InterPro" id="IPR050832">
    <property type="entry name" value="Bact_Acetyltransf"/>
</dbReference>
<dbReference type="InterPro" id="IPR016181">
    <property type="entry name" value="Acyl_CoA_acyltransferase"/>
</dbReference>
<keyword evidence="5" id="KW-1185">Reference proteome</keyword>
<keyword evidence="1" id="KW-0808">Transferase</keyword>
<comment type="caution">
    <text evidence="4">The sequence shown here is derived from an EMBL/GenBank/DDBJ whole genome shotgun (WGS) entry which is preliminary data.</text>
</comment>
<dbReference type="Proteomes" id="UP001160625">
    <property type="component" value="Unassembled WGS sequence"/>
</dbReference>
<dbReference type="Gene3D" id="3.40.630.30">
    <property type="match status" value="1"/>
</dbReference>
<dbReference type="PANTHER" id="PTHR43877">
    <property type="entry name" value="AMINOALKYLPHOSPHONATE N-ACETYLTRANSFERASE-RELATED-RELATED"/>
    <property type="match status" value="1"/>
</dbReference>
<evidence type="ECO:0000313" key="5">
    <source>
        <dbReference type="Proteomes" id="UP001160625"/>
    </source>
</evidence>
<sequence length="186" mass="20089">MLGRATGSMTLREATDGDAGRIAAVHVASWRETYAGLMPDEMLSIIDVDARTTMWSRVLADPQAAGCVGLFVAEDQGNLIGFGACGLQRDEALAEAGFSSEIGALYVLRSHHGRGVGRLLMAAMARRLLLQAHQAVSLWVLRENVAARAFYTALEAELISERVDGQSGATLVEIAYGWRDLSRLLR</sequence>
<dbReference type="InterPro" id="IPR000182">
    <property type="entry name" value="GNAT_dom"/>
</dbReference>
<evidence type="ECO:0000313" key="4">
    <source>
        <dbReference type="EMBL" id="MDH7638595.1"/>
    </source>
</evidence>
<dbReference type="Pfam" id="PF00583">
    <property type="entry name" value="Acetyltransf_1"/>
    <property type="match status" value="1"/>
</dbReference>
<protein>
    <submittedName>
        <fullName evidence="4">GNAT family N-acetyltransferase</fullName>
    </submittedName>
</protein>
<dbReference type="EMBL" id="JARYGZ010000001">
    <property type="protein sequence ID" value="MDH7638595.1"/>
    <property type="molecule type" value="Genomic_DNA"/>
</dbReference>
<organism evidence="4 5">
    <name type="scientific">Sphingomonas oryzagri</name>
    <dbReference type="NCBI Taxonomy" id="3042314"/>
    <lineage>
        <taxon>Bacteria</taxon>
        <taxon>Pseudomonadati</taxon>
        <taxon>Pseudomonadota</taxon>
        <taxon>Alphaproteobacteria</taxon>
        <taxon>Sphingomonadales</taxon>
        <taxon>Sphingomonadaceae</taxon>
        <taxon>Sphingomonas</taxon>
    </lineage>
</organism>
<feature type="domain" description="N-acetyltransferase" evidence="3">
    <location>
        <begin position="9"/>
        <end position="186"/>
    </location>
</feature>
<evidence type="ECO:0000256" key="2">
    <source>
        <dbReference type="ARBA" id="ARBA00023315"/>
    </source>
</evidence>
<dbReference type="SUPFAM" id="SSF55729">
    <property type="entry name" value="Acyl-CoA N-acyltransferases (Nat)"/>
    <property type="match status" value="1"/>
</dbReference>
<evidence type="ECO:0000256" key="1">
    <source>
        <dbReference type="ARBA" id="ARBA00022679"/>
    </source>
</evidence>
<proteinExistence type="predicted"/>
<gene>
    <name evidence="4" type="ORF">QGN17_07615</name>
</gene>
<dbReference type="PROSITE" id="PS51186">
    <property type="entry name" value="GNAT"/>
    <property type="match status" value="1"/>
</dbReference>
<dbReference type="RefSeq" id="WP_281043886.1">
    <property type="nucleotide sequence ID" value="NZ_JARYGZ010000001.1"/>
</dbReference>